<dbReference type="InterPro" id="IPR027417">
    <property type="entry name" value="P-loop_NTPase"/>
</dbReference>
<reference evidence="2" key="1">
    <citation type="submission" date="2017-02" db="UniProtKB">
        <authorList>
            <consortium name="WormBaseParasite"/>
        </authorList>
    </citation>
    <scope>IDENTIFICATION</scope>
</reference>
<dbReference type="GO" id="GO:0050650">
    <property type="term" value="P:chondroitin sulfate proteoglycan biosynthetic process"/>
    <property type="evidence" value="ECO:0007669"/>
    <property type="project" value="InterPro"/>
</dbReference>
<evidence type="ECO:0000313" key="1">
    <source>
        <dbReference type="Proteomes" id="UP000038045"/>
    </source>
</evidence>
<dbReference type="PANTHER" id="PTHR22900:SF10">
    <property type="entry name" value="CARBOHYDRATE SULFOTRANSFERASE"/>
    <property type="match status" value="1"/>
</dbReference>
<dbReference type="GO" id="GO:0016020">
    <property type="term" value="C:membrane"/>
    <property type="evidence" value="ECO:0007669"/>
    <property type="project" value="InterPro"/>
</dbReference>
<dbReference type="InterPro" id="IPR007669">
    <property type="entry name" value="Chst-1-like"/>
</dbReference>
<dbReference type="SUPFAM" id="SSF52540">
    <property type="entry name" value="P-loop containing nucleoside triphosphate hydrolases"/>
    <property type="match status" value="1"/>
</dbReference>
<dbReference type="GO" id="GO:0047756">
    <property type="term" value="F:chondroitin 4-sulfotransferase activity"/>
    <property type="evidence" value="ECO:0007669"/>
    <property type="project" value="InterPro"/>
</dbReference>
<dbReference type="GO" id="GO:1902884">
    <property type="term" value="P:positive regulation of response to oxidative stress"/>
    <property type="evidence" value="ECO:0007669"/>
    <property type="project" value="InterPro"/>
</dbReference>
<dbReference type="AlphaFoldDB" id="A0A0N4Z650"/>
<organism evidence="1 2">
    <name type="scientific">Parastrongyloides trichosuri</name>
    <name type="common">Possum-specific nematode worm</name>
    <dbReference type="NCBI Taxonomy" id="131310"/>
    <lineage>
        <taxon>Eukaryota</taxon>
        <taxon>Metazoa</taxon>
        <taxon>Ecdysozoa</taxon>
        <taxon>Nematoda</taxon>
        <taxon>Chromadorea</taxon>
        <taxon>Rhabditida</taxon>
        <taxon>Tylenchina</taxon>
        <taxon>Panagrolaimomorpha</taxon>
        <taxon>Strongyloidoidea</taxon>
        <taxon>Strongyloididae</taxon>
        <taxon>Parastrongyloides</taxon>
    </lineage>
</organism>
<accession>A0A0N4Z650</accession>
<dbReference type="Pfam" id="PF03567">
    <property type="entry name" value="Sulfotransfer_2"/>
    <property type="match status" value="1"/>
</dbReference>
<dbReference type="InterPro" id="IPR005331">
    <property type="entry name" value="Sulfotransferase"/>
</dbReference>
<sequence>MCSNNNGWRKCSIVIKLKKQEFYVAPKVKLTTCVIQKNFSSMMIAIMCYLFSERRFKIKNKHLADNDWNNRECTSYNFANSTRRVIKLFNHKRKSNYFKKWKTLIIVREPIERFISGYMHHCSRSIGKFKHTESCFYCDGNLNCFISNLHKIVTSYRENIVDADRHLNQHFFPQTWRCEYNNNRQNYHVIRYDSKNITHFYDELINILRERNVSKYKIDYIDKEIRTIKSYHSTSGKRETEDLREAIFNNEKYLDLLSRIYYPDFVEFKYPFPLYNKEVT</sequence>
<proteinExistence type="predicted"/>
<dbReference type="PANTHER" id="PTHR22900">
    <property type="entry name" value="PROTEIN CBG14245-RELATED"/>
    <property type="match status" value="1"/>
</dbReference>
<dbReference type="WBParaSite" id="PTRK_0000259300.2">
    <property type="protein sequence ID" value="PTRK_0000259300.2"/>
    <property type="gene ID" value="PTRK_0000259300"/>
</dbReference>
<keyword evidence="1" id="KW-1185">Reference proteome</keyword>
<name>A0A0N4Z650_PARTI</name>
<protein>
    <submittedName>
        <fullName evidence="2">Sulfotransfer_1 domain-containing protein</fullName>
    </submittedName>
</protein>
<dbReference type="Proteomes" id="UP000038045">
    <property type="component" value="Unplaced"/>
</dbReference>
<evidence type="ECO:0000313" key="2">
    <source>
        <dbReference type="WBParaSite" id="PTRK_0000259300.2"/>
    </source>
</evidence>